<evidence type="ECO:0000313" key="3">
    <source>
        <dbReference type="Proteomes" id="UP000010366"/>
    </source>
</evidence>
<protein>
    <submittedName>
        <fullName evidence="2">Putative membrane protein</fullName>
    </submittedName>
</protein>
<proteinExistence type="predicted"/>
<dbReference type="OrthoDB" id="553933at2"/>
<dbReference type="EMBL" id="CP003600">
    <property type="protein sequence ID" value="AFY93694.1"/>
    <property type="molecule type" value="Genomic_DNA"/>
</dbReference>
<name>K9UHL1_CHAP6</name>
<sequence length="174" mass="19397">MTPKEKLEHIVETSLWTVRFLAIVPVIFGIISVFSLFILGSLEILTVLGEYQNIFIGNKLSSDAVNKIMSGVIGGIDLYLIGIVLMIFSFGVYELFISKIDVARESDELNILEVRSLDQLKDKILKVIVVVLVVSFFKRVMEIDVKSVTDILYLAVAILLISASGYLLRSSHES</sequence>
<feature type="transmembrane region" description="Helical" evidence="1">
    <location>
        <begin position="124"/>
        <end position="141"/>
    </location>
</feature>
<dbReference type="KEGG" id="cmp:Cha6605_2650"/>
<feature type="transmembrane region" description="Helical" evidence="1">
    <location>
        <begin position="68"/>
        <end position="96"/>
    </location>
</feature>
<feature type="transmembrane region" description="Helical" evidence="1">
    <location>
        <begin position="147"/>
        <end position="168"/>
    </location>
</feature>
<feature type="transmembrane region" description="Helical" evidence="1">
    <location>
        <begin position="20"/>
        <end position="48"/>
    </location>
</feature>
<evidence type="ECO:0000313" key="2">
    <source>
        <dbReference type="EMBL" id="AFY93694.1"/>
    </source>
</evidence>
<dbReference type="PATRIC" id="fig|1173020.3.peg.3025"/>
<dbReference type="HOGENOM" id="CLU_066743_4_0_3"/>
<organism evidence="2 3">
    <name type="scientific">Chamaesiphon minutus (strain ATCC 27169 / PCC 6605)</name>
    <dbReference type="NCBI Taxonomy" id="1173020"/>
    <lineage>
        <taxon>Bacteria</taxon>
        <taxon>Bacillati</taxon>
        <taxon>Cyanobacteriota</taxon>
        <taxon>Cyanophyceae</taxon>
        <taxon>Gomontiellales</taxon>
        <taxon>Chamaesiphonaceae</taxon>
        <taxon>Chamaesiphon</taxon>
    </lineage>
</organism>
<gene>
    <name evidence="2" type="ORF">Cha6605_2650</name>
</gene>
<keyword evidence="1" id="KW-0472">Membrane</keyword>
<dbReference type="InterPro" id="IPR005134">
    <property type="entry name" value="UPF0114"/>
</dbReference>
<dbReference type="AlphaFoldDB" id="K9UHL1"/>
<keyword evidence="1" id="KW-0812">Transmembrane</keyword>
<keyword evidence="3" id="KW-1185">Reference proteome</keyword>
<dbReference type="Proteomes" id="UP000010366">
    <property type="component" value="Chromosome"/>
</dbReference>
<dbReference type="STRING" id="1173020.Cha6605_2650"/>
<accession>K9UHL1</accession>
<reference evidence="2 3" key="1">
    <citation type="submission" date="2012-05" db="EMBL/GenBank/DDBJ databases">
        <title>Finished chromosome of genome of Chamaesiphon sp. PCC 6605.</title>
        <authorList>
            <consortium name="US DOE Joint Genome Institute"/>
            <person name="Gugger M."/>
            <person name="Coursin T."/>
            <person name="Rippka R."/>
            <person name="Tandeau De Marsac N."/>
            <person name="Huntemann M."/>
            <person name="Wei C.-L."/>
            <person name="Han J."/>
            <person name="Detter J.C."/>
            <person name="Han C."/>
            <person name="Tapia R."/>
            <person name="Chen A."/>
            <person name="Kyrpides N."/>
            <person name="Mavromatis K."/>
            <person name="Markowitz V."/>
            <person name="Szeto E."/>
            <person name="Ivanova N."/>
            <person name="Pagani I."/>
            <person name="Pati A."/>
            <person name="Goodwin L."/>
            <person name="Nordberg H.P."/>
            <person name="Cantor M.N."/>
            <person name="Hua S.X."/>
            <person name="Woyke T."/>
            <person name="Kerfeld C.A."/>
        </authorList>
    </citation>
    <scope>NUCLEOTIDE SEQUENCE [LARGE SCALE GENOMIC DNA]</scope>
    <source>
        <strain evidence="3">ATCC 27169 / PCC 6605</strain>
    </source>
</reference>
<dbReference type="PANTHER" id="PTHR31721">
    <property type="entry name" value="OS06G0710300 PROTEIN"/>
    <property type="match status" value="1"/>
</dbReference>
<dbReference type="PIRSF" id="PIRSF026509">
    <property type="entry name" value="UCP026509"/>
    <property type="match status" value="1"/>
</dbReference>
<dbReference type="eggNOG" id="COG2862">
    <property type="taxonomic scope" value="Bacteria"/>
</dbReference>
<dbReference type="RefSeq" id="WP_015159840.1">
    <property type="nucleotide sequence ID" value="NC_019697.1"/>
</dbReference>
<dbReference type="PANTHER" id="PTHR31721:SF4">
    <property type="entry name" value="OS06G0710300 PROTEIN"/>
    <property type="match status" value="1"/>
</dbReference>
<evidence type="ECO:0000256" key="1">
    <source>
        <dbReference type="SAM" id="Phobius"/>
    </source>
</evidence>
<dbReference type="Pfam" id="PF03350">
    <property type="entry name" value="UPF0114"/>
    <property type="match status" value="1"/>
</dbReference>
<keyword evidence="1" id="KW-1133">Transmembrane helix</keyword>